<name>A0A1I6SA15_9RHOB</name>
<dbReference type="AlphaFoldDB" id="A0A1I6SA15"/>
<keyword evidence="3" id="KW-1185">Reference proteome</keyword>
<organism evidence="2 3">
    <name type="scientific">Alloyangia pacifica</name>
    <dbReference type="NCBI Taxonomy" id="311180"/>
    <lineage>
        <taxon>Bacteria</taxon>
        <taxon>Pseudomonadati</taxon>
        <taxon>Pseudomonadota</taxon>
        <taxon>Alphaproteobacteria</taxon>
        <taxon>Rhodobacterales</taxon>
        <taxon>Roseobacteraceae</taxon>
        <taxon>Alloyangia</taxon>
    </lineage>
</organism>
<feature type="compositionally biased region" description="Basic and acidic residues" evidence="1">
    <location>
        <begin position="57"/>
        <end position="68"/>
    </location>
</feature>
<reference evidence="3" key="1">
    <citation type="submission" date="2016-10" db="EMBL/GenBank/DDBJ databases">
        <authorList>
            <person name="Varghese N."/>
            <person name="Submissions S."/>
        </authorList>
    </citation>
    <scope>NUCLEOTIDE SEQUENCE [LARGE SCALE GENOMIC DNA]</scope>
    <source>
        <strain evidence="3">DSM 26894</strain>
    </source>
</reference>
<feature type="region of interest" description="Disordered" evidence="1">
    <location>
        <begin position="1"/>
        <end position="33"/>
    </location>
</feature>
<protein>
    <submittedName>
        <fullName evidence="2">Uncharacterized protein</fullName>
    </submittedName>
</protein>
<evidence type="ECO:0000256" key="1">
    <source>
        <dbReference type="SAM" id="MobiDB-lite"/>
    </source>
</evidence>
<dbReference type="STRING" id="311180.SAMN04488050_104222"/>
<evidence type="ECO:0000313" key="3">
    <source>
        <dbReference type="Proteomes" id="UP000199392"/>
    </source>
</evidence>
<dbReference type="RefSeq" id="WP_092423698.1">
    <property type="nucleotide sequence ID" value="NZ_FNCL01000004.1"/>
</dbReference>
<evidence type="ECO:0000313" key="2">
    <source>
        <dbReference type="EMBL" id="SFS73786.1"/>
    </source>
</evidence>
<sequence>MTPAQKHGEPVQGVGRFASTRPDRARRDQAGWVPLQNASRNLLGNARRLRGCFTSDQPRRPNETPRQE</sequence>
<feature type="region of interest" description="Disordered" evidence="1">
    <location>
        <begin position="46"/>
        <end position="68"/>
    </location>
</feature>
<dbReference type="EMBL" id="FOZW01000004">
    <property type="protein sequence ID" value="SFS73786.1"/>
    <property type="molecule type" value="Genomic_DNA"/>
</dbReference>
<dbReference type="Proteomes" id="UP000199392">
    <property type="component" value="Unassembled WGS sequence"/>
</dbReference>
<accession>A0A1I6SA15</accession>
<gene>
    <name evidence="2" type="ORF">SAMN04488050_104222</name>
</gene>
<proteinExistence type="predicted"/>